<keyword evidence="1" id="KW-0812">Transmembrane</keyword>
<evidence type="ECO:0000256" key="1">
    <source>
        <dbReference type="SAM" id="Phobius"/>
    </source>
</evidence>
<protein>
    <recommendedName>
        <fullName evidence="4">DUF1433 domain-containing protein</fullName>
    </recommendedName>
</protein>
<evidence type="ECO:0000313" key="3">
    <source>
        <dbReference type="Proteomes" id="UP001240171"/>
    </source>
</evidence>
<reference evidence="2 3" key="1">
    <citation type="submission" date="2023-07" db="EMBL/GenBank/DDBJ databases">
        <title>Paenibacillus sp. JX-17 nov. isolated from soil.</title>
        <authorList>
            <person name="Wan Y."/>
            <person name="Liu B."/>
        </authorList>
    </citation>
    <scope>NUCLEOTIDE SEQUENCE [LARGE SCALE GENOMIC DNA]</scope>
    <source>
        <strain evidence="2 3">JX-17</strain>
    </source>
</reference>
<proteinExistence type="predicted"/>
<name>A0ABT9CE92_9BACL</name>
<accession>A0ABT9CE92</accession>
<comment type="caution">
    <text evidence="2">The sequence shown here is derived from an EMBL/GenBank/DDBJ whole genome shotgun (WGS) entry which is preliminary data.</text>
</comment>
<keyword evidence="1" id="KW-1133">Transmembrane helix</keyword>
<evidence type="ECO:0000313" key="2">
    <source>
        <dbReference type="EMBL" id="MDO7907595.1"/>
    </source>
</evidence>
<feature type="transmembrane region" description="Helical" evidence="1">
    <location>
        <begin position="16"/>
        <end position="35"/>
    </location>
</feature>
<sequence length="123" mass="14219">MDPEINLNKKRIRNGLRISVVLTAGLIAGLIGWLYRHHAQQERMISRATEVAQYYIKQNYHYDIEFTDSQILGKCVSSHIVLYGHIKGREDKKVNVTVNYENYEMIGIGGYVDLFPGDKDKFK</sequence>
<evidence type="ECO:0008006" key="4">
    <source>
        <dbReference type="Google" id="ProtNLM"/>
    </source>
</evidence>
<organism evidence="2 3">
    <name type="scientific">Paenibacillus lacisoli</name>
    <dbReference type="NCBI Taxonomy" id="3064525"/>
    <lineage>
        <taxon>Bacteria</taxon>
        <taxon>Bacillati</taxon>
        <taxon>Bacillota</taxon>
        <taxon>Bacilli</taxon>
        <taxon>Bacillales</taxon>
        <taxon>Paenibacillaceae</taxon>
        <taxon>Paenibacillus</taxon>
    </lineage>
</organism>
<keyword evidence="1" id="KW-0472">Membrane</keyword>
<dbReference type="Proteomes" id="UP001240171">
    <property type="component" value="Unassembled WGS sequence"/>
</dbReference>
<dbReference type="EMBL" id="JAUQTB010000008">
    <property type="protein sequence ID" value="MDO7907595.1"/>
    <property type="molecule type" value="Genomic_DNA"/>
</dbReference>
<dbReference type="RefSeq" id="WP_305024804.1">
    <property type="nucleotide sequence ID" value="NZ_JAUQTB010000008.1"/>
</dbReference>
<gene>
    <name evidence="2" type="ORF">Q5741_14390</name>
</gene>
<keyword evidence="3" id="KW-1185">Reference proteome</keyword>